<evidence type="ECO:0000256" key="2">
    <source>
        <dbReference type="ARBA" id="ARBA00001089"/>
    </source>
</evidence>
<evidence type="ECO:0000256" key="3">
    <source>
        <dbReference type="ARBA" id="ARBA00009381"/>
    </source>
</evidence>
<keyword evidence="4 11" id="KW-0808">Transferase</keyword>
<organism evidence="13">
    <name type="scientific">Paraconexibacter sp. AEG42_29</name>
    <dbReference type="NCBI Taxonomy" id="2997339"/>
    <lineage>
        <taxon>Bacteria</taxon>
        <taxon>Bacillati</taxon>
        <taxon>Actinomycetota</taxon>
        <taxon>Thermoleophilia</taxon>
        <taxon>Solirubrobacterales</taxon>
        <taxon>Paraconexibacteraceae</taxon>
        <taxon>Paraconexibacter</taxon>
    </lineage>
</organism>
<evidence type="ECO:0000256" key="8">
    <source>
        <dbReference type="ARBA" id="ARBA00047417"/>
    </source>
</evidence>
<feature type="binding site" evidence="10">
    <location>
        <position position="499"/>
    </location>
    <ligand>
        <name>L-glutamate</name>
        <dbReference type="ChEBI" id="CHEBI:29985"/>
    </ligand>
</feature>
<comment type="PTM">
    <text evidence="11">Cleaved by autocatalysis into a large and a small subunit.</text>
</comment>
<comment type="catalytic activity">
    <reaction evidence="8 11">
        <text>an N-terminal (5-L-glutamyl)-[peptide] + an alpha-amino acid = 5-L-glutamyl amino acid + an N-terminal L-alpha-aminoacyl-[peptide]</text>
        <dbReference type="Rhea" id="RHEA:23904"/>
        <dbReference type="Rhea" id="RHEA-COMP:9780"/>
        <dbReference type="Rhea" id="RHEA-COMP:9795"/>
        <dbReference type="ChEBI" id="CHEBI:77644"/>
        <dbReference type="ChEBI" id="CHEBI:78597"/>
        <dbReference type="ChEBI" id="CHEBI:78599"/>
        <dbReference type="ChEBI" id="CHEBI:78608"/>
        <dbReference type="EC" id="2.3.2.2"/>
    </reaction>
</comment>
<dbReference type="InterPro" id="IPR051792">
    <property type="entry name" value="GGT_bact"/>
</dbReference>
<dbReference type="PANTHER" id="PTHR43199">
    <property type="entry name" value="GLUTATHIONE HYDROLASE"/>
    <property type="match status" value="1"/>
</dbReference>
<dbReference type="SUPFAM" id="SSF56235">
    <property type="entry name" value="N-terminal nucleophile aminohydrolases (Ntn hydrolases)"/>
    <property type="match status" value="1"/>
</dbReference>
<comment type="catalytic activity">
    <reaction evidence="2 11">
        <text>glutathione + H2O = L-cysteinylglycine + L-glutamate</text>
        <dbReference type="Rhea" id="RHEA:28807"/>
        <dbReference type="ChEBI" id="CHEBI:15377"/>
        <dbReference type="ChEBI" id="CHEBI:29985"/>
        <dbReference type="ChEBI" id="CHEBI:57925"/>
        <dbReference type="ChEBI" id="CHEBI:61694"/>
        <dbReference type="EC" id="3.4.19.13"/>
    </reaction>
</comment>
<dbReference type="GO" id="GO:0006751">
    <property type="term" value="P:glutathione catabolic process"/>
    <property type="evidence" value="ECO:0007669"/>
    <property type="project" value="UniProtKB-UniRule"/>
</dbReference>
<evidence type="ECO:0000256" key="4">
    <source>
        <dbReference type="ARBA" id="ARBA00022679"/>
    </source>
</evidence>
<dbReference type="InterPro" id="IPR000101">
    <property type="entry name" value="GGT_peptidase"/>
</dbReference>
<dbReference type="Gene3D" id="3.60.20.40">
    <property type="match status" value="1"/>
</dbReference>
<gene>
    <name evidence="13" type="primary">ggt_1</name>
    <name evidence="13" type="ORF">DSM112329_02281</name>
</gene>
<keyword evidence="5 11" id="KW-0378">Hydrolase</keyword>
<keyword evidence="7 11" id="KW-0012">Acyltransferase</keyword>
<comment type="subunit">
    <text evidence="11">This enzyme consists of two polypeptide chains, which are synthesized in precursor form from a single polypeptide.</text>
</comment>
<dbReference type="Gene3D" id="1.10.246.130">
    <property type="match status" value="1"/>
</dbReference>
<feature type="chain" id="PRO_5043492990" description="Glutathione hydrolase proenzyme" evidence="12">
    <location>
        <begin position="26"/>
        <end position="611"/>
    </location>
</feature>
<dbReference type="Pfam" id="PF01019">
    <property type="entry name" value="G_glu_transpept"/>
    <property type="match status" value="1"/>
</dbReference>
<sequence length="611" mass="62588">MLTNDAGRALSRTALGTAAVLLATAASGAPARAAASGPATLPQQPVAYGTGGGAATMSPYATASAIDVLKRGGNAVDGAVAAAATLGVSEPFVAGPGGGGYFVYYRARDRKVFVIDGRETAPAGARPDMFLGSDGKPADFEQTVQSGLSVGVPGNVATWDVALKRFGTRSLAHVLKPASSVARRGYRLDRALVDAIAKNRAKLARFPASAKQFLPGGNVPAVGHLLRNPDLATTYDQIGRRGARWFYTGPIAAAIARTVQHPPATPGTLAAAGGSMTPQDLARYTAPVRDAVGWTYRGYRIHGMPPSSSGGTTVGEAMNILGTFDQSGDRTEALHRYLEASKLAYADRGQFLGDSAFVNVPVQGLLSTGFAKRRAGLIGPSALTTPVAPGDPAPFNGGAAVTRSAPGPEAEQEQHTNHLVVADKDGNVVSYTNTIEQIAGSGITVAGRGFLLNNELTDFNFPTGTANSVAPGKRPRSSMSPTIVTRGGRVVEAIGSPGGATIITTVLQTLLNQLDFGMSLPEAIAAPRASQRNGARTEAEPAFINTYGAALQAKGQAFTPTDYIGIVAGLSFLPGGRLQTATESWRGGGGSAMVVRPENPDPTMGAGALGG</sequence>
<evidence type="ECO:0000256" key="7">
    <source>
        <dbReference type="ARBA" id="ARBA00023315"/>
    </source>
</evidence>
<dbReference type="KEGG" id="parq:DSM112329_02281"/>
<dbReference type="GO" id="GO:0006750">
    <property type="term" value="P:glutathione biosynthetic process"/>
    <property type="evidence" value="ECO:0007669"/>
    <property type="project" value="UniProtKB-KW"/>
</dbReference>
<dbReference type="EC" id="3.4.19.13" evidence="11"/>
<dbReference type="AlphaFoldDB" id="A0AAU7AUQ2"/>
<feature type="active site" description="Nucleophile" evidence="9">
    <location>
        <position position="416"/>
    </location>
</feature>
<evidence type="ECO:0000256" key="12">
    <source>
        <dbReference type="SAM" id="SignalP"/>
    </source>
</evidence>
<evidence type="ECO:0000256" key="6">
    <source>
        <dbReference type="ARBA" id="ARBA00023145"/>
    </source>
</evidence>
<keyword evidence="6 11" id="KW-0865">Zymogen</keyword>
<keyword evidence="12" id="KW-0732">Signal</keyword>
<reference evidence="13" key="1">
    <citation type="submission" date="2022-12" db="EMBL/GenBank/DDBJ databases">
        <title>Paraconexibacter alkalitolerans sp. nov. and Baekduia alba sp. nov., isolated from soil and emended description of the genera Paraconexibacter (Chun et al., 2020) and Baekduia (An et al., 2020).</title>
        <authorList>
            <person name="Vieira S."/>
            <person name="Huber K.J."/>
            <person name="Geppert A."/>
            <person name="Wolf J."/>
            <person name="Neumann-Schaal M."/>
            <person name="Muesken M."/>
            <person name="Overmann J."/>
        </authorList>
    </citation>
    <scope>NUCLEOTIDE SEQUENCE</scope>
    <source>
        <strain evidence="13">AEG42_29</strain>
    </source>
</reference>
<protein>
    <recommendedName>
        <fullName evidence="11">Glutathione hydrolase proenzyme</fullName>
        <ecNumber evidence="11">2.3.2.2</ecNumber>
        <ecNumber evidence="11">3.4.19.13</ecNumber>
    </recommendedName>
    <component>
        <recommendedName>
            <fullName evidence="11">Glutathione hydrolase large chain</fullName>
        </recommendedName>
    </component>
    <component>
        <recommendedName>
            <fullName evidence="11">Glutathione hydrolase small chain</fullName>
        </recommendedName>
    </component>
</protein>
<dbReference type="GO" id="GO:0036374">
    <property type="term" value="F:glutathione hydrolase activity"/>
    <property type="evidence" value="ECO:0007669"/>
    <property type="project" value="UniProtKB-UniRule"/>
</dbReference>
<dbReference type="EC" id="2.3.2.2" evidence="11"/>
<accession>A0AAU7AUQ2</accession>
<proteinExistence type="inferred from homology"/>
<comment type="similarity">
    <text evidence="3 11">Belongs to the gamma-glutamyltransferase family.</text>
</comment>
<dbReference type="GO" id="GO:0103068">
    <property type="term" value="F:leukotriene C4 gamma-glutamyl transferase activity"/>
    <property type="evidence" value="ECO:0007669"/>
    <property type="project" value="UniProtKB-EC"/>
</dbReference>
<comment type="pathway">
    <text evidence="11">Sulfur metabolism; glutathione metabolism.</text>
</comment>
<keyword evidence="11" id="KW-0317">Glutathione biosynthesis</keyword>
<dbReference type="PRINTS" id="PR01210">
    <property type="entry name" value="GGTRANSPTASE"/>
</dbReference>
<feature type="binding site" evidence="10">
    <location>
        <position position="458"/>
    </location>
    <ligand>
        <name>L-glutamate</name>
        <dbReference type="ChEBI" id="CHEBI:29985"/>
    </ligand>
</feature>
<evidence type="ECO:0000256" key="9">
    <source>
        <dbReference type="PIRSR" id="PIRSR600101-1"/>
    </source>
</evidence>
<name>A0AAU7AUQ2_9ACTN</name>
<feature type="binding site" evidence="10">
    <location>
        <position position="118"/>
    </location>
    <ligand>
        <name>L-glutamate</name>
        <dbReference type="ChEBI" id="CHEBI:29985"/>
    </ligand>
</feature>
<feature type="signal peptide" evidence="12">
    <location>
        <begin position="1"/>
        <end position="25"/>
    </location>
</feature>
<evidence type="ECO:0000256" key="1">
    <source>
        <dbReference type="ARBA" id="ARBA00001049"/>
    </source>
</evidence>
<dbReference type="InterPro" id="IPR043138">
    <property type="entry name" value="GGT_lsub"/>
</dbReference>
<evidence type="ECO:0000256" key="5">
    <source>
        <dbReference type="ARBA" id="ARBA00022801"/>
    </source>
</evidence>
<dbReference type="PANTHER" id="PTHR43199:SF1">
    <property type="entry name" value="GLUTATHIONE HYDROLASE PROENZYME"/>
    <property type="match status" value="1"/>
</dbReference>
<evidence type="ECO:0000313" key="13">
    <source>
        <dbReference type="EMBL" id="XAY05431.1"/>
    </source>
</evidence>
<dbReference type="InterPro" id="IPR029055">
    <property type="entry name" value="Ntn_hydrolases_N"/>
</dbReference>
<dbReference type="InterPro" id="IPR043137">
    <property type="entry name" value="GGT_ssub_C"/>
</dbReference>
<feature type="binding site" evidence="10">
    <location>
        <begin position="477"/>
        <end position="478"/>
    </location>
    <ligand>
        <name>L-glutamate</name>
        <dbReference type="ChEBI" id="CHEBI:29985"/>
    </ligand>
</feature>
<evidence type="ECO:0000256" key="11">
    <source>
        <dbReference type="RuleBase" id="RU368036"/>
    </source>
</evidence>
<dbReference type="NCBIfam" id="TIGR00066">
    <property type="entry name" value="g_glut_trans"/>
    <property type="match status" value="1"/>
</dbReference>
<dbReference type="RefSeq" id="WP_354701939.1">
    <property type="nucleotide sequence ID" value="NZ_CP114014.1"/>
</dbReference>
<evidence type="ECO:0000256" key="10">
    <source>
        <dbReference type="PIRSR" id="PIRSR600101-2"/>
    </source>
</evidence>
<dbReference type="EMBL" id="CP114014">
    <property type="protein sequence ID" value="XAY05431.1"/>
    <property type="molecule type" value="Genomic_DNA"/>
</dbReference>
<comment type="catalytic activity">
    <reaction evidence="1 11">
        <text>an S-substituted glutathione + H2O = an S-substituted L-cysteinylglycine + L-glutamate</text>
        <dbReference type="Rhea" id="RHEA:59468"/>
        <dbReference type="ChEBI" id="CHEBI:15377"/>
        <dbReference type="ChEBI" id="CHEBI:29985"/>
        <dbReference type="ChEBI" id="CHEBI:90779"/>
        <dbReference type="ChEBI" id="CHEBI:143103"/>
        <dbReference type="EC" id="3.4.19.13"/>
    </reaction>
</comment>